<dbReference type="Pfam" id="PF00069">
    <property type="entry name" value="Pkinase"/>
    <property type="match status" value="1"/>
</dbReference>
<dbReference type="PROSITE" id="PS00108">
    <property type="entry name" value="PROTEIN_KINASE_ST"/>
    <property type="match status" value="1"/>
</dbReference>
<evidence type="ECO:0000256" key="2">
    <source>
        <dbReference type="ARBA" id="ARBA00022741"/>
    </source>
</evidence>
<dbReference type="Proteomes" id="UP000266723">
    <property type="component" value="Unassembled WGS sequence"/>
</dbReference>
<keyword evidence="2" id="KW-0547">Nucleotide-binding</keyword>
<reference evidence="5 6" key="1">
    <citation type="journal article" date="2020" name="BMC Genomics">
        <title>Intraspecific diversification of the crop wild relative Brassica cretica Lam. using demographic model selection.</title>
        <authorList>
            <person name="Kioukis A."/>
            <person name="Michalopoulou V.A."/>
            <person name="Briers L."/>
            <person name="Pirintsos S."/>
            <person name="Studholme D.J."/>
            <person name="Pavlidis P."/>
            <person name="Sarris P.F."/>
        </authorList>
    </citation>
    <scope>NUCLEOTIDE SEQUENCE [LARGE SCALE GENOMIC DNA]</scope>
    <source>
        <strain evidence="6">cv. PFS-1207/04</strain>
    </source>
</reference>
<dbReference type="SUPFAM" id="SSF56112">
    <property type="entry name" value="Protein kinase-like (PK-like)"/>
    <property type="match status" value="1"/>
</dbReference>
<evidence type="ECO:0000256" key="3">
    <source>
        <dbReference type="ARBA" id="ARBA00022840"/>
    </source>
</evidence>
<evidence type="ECO:0000313" key="5">
    <source>
        <dbReference type="EMBL" id="KAF3498791.1"/>
    </source>
</evidence>
<dbReference type="InterPro" id="IPR011009">
    <property type="entry name" value="Kinase-like_dom_sf"/>
</dbReference>
<dbReference type="PANTHER" id="PTHR24056:SF415">
    <property type="entry name" value="CYCLIN-DEPENDENT KINASE G1"/>
    <property type="match status" value="1"/>
</dbReference>
<accession>A0ABQ7AM71</accession>
<dbReference type="EMBL" id="QGKV02002055">
    <property type="protein sequence ID" value="KAF3498791.1"/>
    <property type="molecule type" value="Genomic_DNA"/>
</dbReference>
<comment type="caution">
    <text evidence="5">The sequence shown here is derived from an EMBL/GenBank/DDBJ whole genome shotgun (WGS) entry which is preliminary data.</text>
</comment>
<evidence type="ECO:0000256" key="1">
    <source>
        <dbReference type="ARBA" id="ARBA00006485"/>
    </source>
</evidence>
<dbReference type="InterPro" id="IPR050108">
    <property type="entry name" value="CDK"/>
</dbReference>
<organism evidence="5 6">
    <name type="scientific">Brassica cretica</name>
    <name type="common">Mustard</name>
    <dbReference type="NCBI Taxonomy" id="69181"/>
    <lineage>
        <taxon>Eukaryota</taxon>
        <taxon>Viridiplantae</taxon>
        <taxon>Streptophyta</taxon>
        <taxon>Embryophyta</taxon>
        <taxon>Tracheophyta</taxon>
        <taxon>Spermatophyta</taxon>
        <taxon>Magnoliopsida</taxon>
        <taxon>eudicotyledons</taxon>
        <taxon>Gunneridae</taxon>
        <taxon>Pentapetalae</taxon>
        <taxon>rosids</taxon>
        <taxon>malvids</taxon>
        <taxon>Brassicales</taxon>
        <taxon>Brassicaceae</taxon>
        <taxon>Brassiceae</taxon>
        <taxon>Brassica</taxon>
    </lineage>
</organism>
<dbReference type="InterPro" id="IPR008271">
    <property type="entry name" value="Ser/Thr_kinase_AS"/>
</dbReference>
<gene>
    <name evidence="5" type="ORF">DY000_02055535</name>
</gene>
<proteinExistence type="inferred from homology"/>
<name>A0ABQ7AM71_BRACR</name>
<feature type="domain" description="Protein kinase" evidence="4">
    <location>
        <begin position="1"/>
        <end position="120"/>
    </location>
</feature>
<evidence type="ECO:0000313" key="6">
    <source>
        <dbReference type="Proteomes" id="UP000266723"/>
    </source>
</evidence>
<keyword evidence="6" id="KW-1185">Reference proteome</keyword>
<evidence type="ECO:0000259" key="4">
    <source>
        <dbReference type="PROSITE" id="PS50011"/>
    </source>
</evidence>
<dbReference type="PANTHER" id="PTHR24056">
    <property type="entry name" value="CELL DIVISION PROTEIN KINASE"/>
    <property type="match status" value="1"/>
</dbReference>
<dbReference type="PROSITE" id="PS50011">
    <property type="entry name" value="PROTEIN_KINASE_DOM"/>
    <property type="match status" value="1"/>
</dbReference>
<sequence length="120" mass="14011">MIQLLEGVKYLHSNWIRHWDLKLSNLLMNNSGELKICDFGMARQYGSPIKPYTQFGCYTVLQQIFEVLETPSETTWPGFTSLPDSKAKFRKQPYNLLYYLGVDPEKRLTVDESLSHGWFT</sequence>
<protein>
    <recommendedName>
        <fullName evidence="4">Protein kinase domain-containing protein</fullName>
    </recommendedName>
</protein>
<feature type="non-terminal residue" evidence="5">
    <location>
        <position position="120"/>
    </location>
</feature>
<comment type="similarity">
    <text evidence="1">Belongs to the protein kinase superfamily. CMGC Ser/Thr protein kinase family. CDC2/CDKX subfamily.</text>
</comment>
<dbReference type="Gene3D" id="1.10.510.10">
    <property type="entry name" value="Transferase(Phosphotransferase) domain 1"/>
    <property type="match status" value="2"/>
</dbReference>
<keyword evidence="3" id="KW-0067">ATP-binding</keyword>
<dbReference type="InterPro" id="IPR000719">
    <property type="entry name" value="Prot_kinase_dom"/>
</dbReference>